<reference evidence="3 4" key="1">
    <citation type="submission" date="2019-09" db="EMBL/GenBank/DDBJ databases">
        <title>The complete genome of Methanoplanus sp. FWC-SCC4.</title>
        <authorList>
            <person name="Chen S.-C."/>
            <person name="Zhou Y.-Z."/>
            <person name="Lai M.-C."/>
        </authorList>
    </citation>
    <scope>NUCLEOTIDE SEQUENCE [LARGE SCALE GENOMIC DNA]</scope>
    <source>
        <strain evidence="3 4">FWC-SCC4</strain>
    </source>
</reference>
<dbReference type="EMBL" id="CP043875">
    <property type="protein sequence ID" value="WOF16965.1"/>
    <property type="molecule type" value="Genomic_DNA"/>
</dbReference>
<proteinExistence type="predicted"/>
<feature type="transmembrane region" description="Helical" evidence="2">
    <location>
        <begin position="261"/>
        <end position="280"/>
    </location>
</feature>
<dbReference type="AlphaFoldDB" id="A0AA97I345"/>
<organism evidence="3 4">
    <name type="scientific">Methanochimaera problematica</name>
    <dbReference type="NCBI Taxonomy" id="2609417"/>
    <lineage>
        <taxon>Archaea</taxon>
        <taxon>Methanobacteriati</taxon>
        <taxon>Methanobacteriota</taxon>
        <taxon>Stenosarchaea group</taxon>
        <taxon>Methanomicrobia</taxon>
        <taxon>Methanomicrobiales</taxon>
        <taxon>Methanomicrobiaceae</taxon>
        <taxon>Methanochimaera</taxon>
    </lineage>
</organism>
<feature type="region of interest" description="Disordered" evidence="1">
    <location>
        <begin position="237"/>
        <end position="256"/>
    </location>
</feature>
<keyword evidence="2" id="KW-1133">Transmembrane helix</keyword>
<accession>A0AA97I345</accession>
<keyword evidence="2" id="KW-0812">Transmembrane</keyword>
<keyword evidence="2" id="KW-0472">Membrane</keyword>
<evidence type="ECO:0000256" key="1">
    <source>
        <dbReference type="SAM" id="MobiDB-lite"/>
    </source>
</evidence>
<keyword evidence="4" id="KW-1185">Reference proteome</keyword>
<dbReference type="GeneID" id="85230470"/>
<sequence>MKILRFFAIFLAITFAMTTGFAYAGPTTEVTVYSVSSDGETVLEQKTVDYLWMESNLPVMGDGVTHYYHQGPVFSDDKEEQWDVNETRNFKDRGAVKGTNVADLCDLVGGMSESDDVMVRANDGYNVLFDYENICEPSPRQGPLVLCWYNGEDAESGEKQGVGYPPEFFAGMRLAFLADNSTNPQGLHVFGNTDMRESFPAEKIHLFDNLYPSTSGYTVKWVDEIRVYKGGYKGETNAPSKSLSNDLKNENNEKTDMSAPLSPLTIIFAITGFVLSVHLIRRE</sequence>
<dbReference type="RefSeq" id="WP_317136410.1">
    <property type="nucleotide sequence ID" value="NZ_CP043875.1"/>
</dbReference>
<name>A0AA97I345_9EURY</name>
<evidence type="ECO:0000256" key="2">
    <source>
        <dbReference type="SAM" id="Phobius"/>
    </source>
</evidence>
<dbReference type="KEGG" id="mefw:F1737_09840"/>
<feature type="compositionally biased region" description="Polar residues" evidence="1">
    <location>
        <begin position="237"/>
        <end position="246"/>
    </location>
</feature>
<dbReference type="Proteomes" id="UP001301797">
    <property type="component" value="Chromosome"/>
</dbReference>
<gene>
    <name evidence="3" type="ORF">F1737_09840</name>
</gene>
<evidence type="ECO:0000313" key="4">
    <source>
        <dbReference type="Proteomes" id="UP001301797"/>
    </source>
</evidence>
<feature type="compositionally biased region" description="Basic and acidic residues" evidence="1">
    <location>
        <begin position="247"/>
        <end position="256"/>
    </location>
</feature>
<evidence type="ECO:0000313" key="3">
    <source>
        <dbReference type="EMBL" id="WOF16965.1"/>
    </source>
</evidence>
<protein>
    <submittedName>
        <fullName evidence="3">Argininosuccinate synthase</fullName>
    </submittedName>
</protein>